<sequence length="675" mass="76004">MDQGQLLYRCHKSEFKPLTSCSSWLNQDLRLPPAIVIHQKMWLKYAKGNQQFDSRVMKFSTGLCESFKHDALSYTYLTVSGSWMQGKQGSRCLSQTMAWPANGSATLLSTCCSIFLYNLNFAPLAGFSVYILTLNSCSNSHVSTDPILDIKETSVTTYQFHFHISLQFMSLRTSTSVQSQIFLVLVPNCSKRGFGVEQGPTLMKYYLNVFPKPFPSSPIRIPVLGFKIHLANLLPIRLGLKNGLPYGYLKTLNNLTADLTHVFKLRPETGLDLGTVLLILVGVPAVKHSILANITAMNRISVRLFQFAPPLIWGFPKLNHFIYPYGLRPDAALCSHIQDLQQGPLQQNIPDVKICTRFNKEVPTFPFSNRALIPSFNSGSSVESNPCRSQRGHQRTGEAISRRNWDPTTTYLNLWPDIAPYSQVGFKFASGSDKRFECCDDLQDFIVLEATGATAKDPRSNDPSTHARLFIHQLEQRDVESDVADDQTDKFGTLLGCSACSLLTSRIDDEPMPYFMCRGGYLARTWAMARGDSQAIITSACRLEWTYELIARPWIEPCKQGILTTCSLILNSDMAVFFALSSRQNPSPKTLKERMMRKGNRISMGALHQHYIKIKIATNKVIVSPSESQGSSPKMKQKDAEVPRSFRKASPRTLKISARRSQKEKRKRESPFQWG</sequence>
<feature type="region of interest" description="Disordered" evidence="1">
    <location>
        <begin position="624"/>
        <end position="675"/>
    </location>
</feature>
<proteinExistence type="predicted"/>
<dbReference type="Proteomes" id="UP001367508">
    <property type="component" value="Unassembled WGS sequence"/>
</dbReference>
<protein>
    <submittedName>
        <fullName evidence="2">Uncharacterized protein</fullName>
    </submittedName>
</protein>
<feature type="compositionally biased region" description="Basic residues" evidence="1">
    <location>
        <begin position="657"/>
        <end position="668"/>
    </location>
</feature>
<feature type="compositionally biased region" description="Polar residues" evidence="1">
    <location>
        <begin position="625"/>
        <end position="634"/>
    </location>
</feature>
<evidence type="ECO:0000256" key="1">
    <source>
        <dbReference type="SAM" id="MobiDB-lite"/>
    </source>
</evidence>
<dbReference type="EMBL" id="JAYMYQ010000005">
    <property type="protein sequence ID" value="KAK7328920.1"/>
    <property type="molecule type" value="Genomic_DNA"/>
</dbReference>
<keyword evidence="3" id="KW-1185">Reference proteome</keyword>
<accession>A0AAN9L3T2</accession>
<gene>
    <name evidence="2" type="ORF">VNO77_23057</name>
</gene>
<evidence type="ECO:0000313" key="3">
    <source>
        <dbReference type="Proteomes" id="UP001367508"/>
    </source>
</evidence>
<reference evidence="2 3" key="1">
    <citation type="submission" date="2024-01" db="EMBL/GenBank/DDBJ databases">
        <title>The genomes of 5 underutilized Papilionoideae crops provide insights into root nodulation and disease resistanc.</title>
        <authorList>
            <person name="Jiang F."/>
        </authorList>
    </citation>
    <scope>NUCLEOTIDE SEQUENCE [LARGE SCALE GENOMIC DNA]</scope>
    <source>
        <strain evidence="2">LVBAO_FW01</strain>
        <tissue evidence="2">Leaves</tissue>
    </source>
</reference>
<name>A0AAN9L3T2_CANGL</name>
<dbReference type="AlphaFoldDB" id="A0AAN9L3T2"/>
<comment type="caution">
    <text evidence="2">The sequence shown here is derived from an EMBL/GenBank/DDBJ whole genome shotgun (WGS) entry which is preliminary data.</text>
</comment>
<organism evidence="2 3">
    <name type="scientific">Canavalia gladiata</name>
    <name type="common">Sword bean</name>
    <name type="synonym">Dolichos gladiatus</name>
    <dbReference type="NCBI Taxonomy" id="3824"/>
    <lineage>
        <taxon>Eukaryota</taxon>
        <taxon>Viridiplantae</taxon>
        <taxon>Streptophyta</taxon>
        <taxon>Embryophyta</taxon>
        <taxon>Tracheophyta</taxon>
        <taxon>Spermatophyta</taxon>
        <taxon>Magnoliopsida</taxon>
        <taxon>eudicotyledons</taxon>
        <taxon>Gunneridae</taxon>
        <taxon>Pentapetalae</taxon>
        <taxon>rosids</taxon>
        <taxon>fabids</taxon>
        <taxon>Fabales</taxon>
        <taxon>Fabaceae</taxon>
        <taxon>Papilionoideae</taxon>
        <taxon>50 kb inversion clade</taxon>
        <taxon>NPAAA clade</taxon>
        <taxon>indigoferoid/millettioid clade</taxon>
        <taxon>Phaseoleae</taxon>
        <taxon>Canavalia</taxon>
    </lineage>
</organism>
<evidence type="ECO:0000313" key="2">
    <source>
        <dbReference type="EMBL" id="KAK7328920.1"/>
    </source>
</evidence>